<name>A0A0M0KFS9_ALKHA</name>
<protein>
    <submittedName>
        <fullName evidence="1">Uncharacterized protein</fullName>
    </submittedName>
</protein>
<dbReference type="AlphaFoldDB" id="A0A0M0KFS9"/>
<gene>
    <name evidence="1" type="ORF">AMD02_00105</name>
</gene>
<dbReference type="RefSeq" id="WP_053430027.1">
    <property type="nucleotide sequence ID" value="NZ_CP040441.1"/>
</dbReference>
<proteinExistence type="predicted"/>
<sequence>MGRTFGNIGVLNLLEATEDSIKEVDSIKNVGTVLYRKENAHLLTKLAIGNIGATLEVPGDARFVTGVCTLDAAYLEAVDEPMTLLVTGIVVVDHDVTVEHIKRTACQLKVTGNIFVPPQLKGAIGLILKEGTGQVKVYEGAPPRLEVGVVMMTNGYLQGLQTNTHLIVNGQLTLAADLDLELFHEKIWAIEVNGKVKVYSNQQAAFYQKGQVTGVATVIPEGFEPISSSLRINARSIRRFRQQSIYTESPIIFEAGISREAFEQAISSIHSTSFIVCHEDIEDLIYERLERLETDVLTFANQLRYVGKEEDWTASDLLGLEKGTEVIVDGILTLSEDIEESLLNERIGEMDILGEVIVQHATQKALIQRKGRLISGILTVASEVREEVQVENIGTLSL</sequence>
<dbReference type="PATRIC" id="fig|136160.3.peg.186"/>
<dbReference type="EMBL" id="LILD01000001">
    <property type="protein sequence ID" value="KOO37427.1"/>
    <property type="molecule type" value="Genomic_DNA"/>
</dbReference>
<accession>A0A0M0KFS9</accession>
<dbReference type="GeneID" id="87599426"/>
<organism evidence="1">
    <name type="scientific">Halalkalibacterium halodurans</name>
    <name type="common">Bacillus halodurans</name>
    <dbReference type="NCBI Taxonomy" id="86665"/>
    <lineage>
        <taxon>Bacteria</taxon>
        <taxon>Bacillati</taxon>
        <taxon>Bacillota</taxon>
        <taxon>Bacilli</taxon>
        <taxon>Bacillales</taxon>
        <taxon>Bacillaceae</taxon>
        <taxon>Halalkalibacterium (ex Joshi et al. 2022)</taxon>
    </lineage>
</organism>
<evidence type="ECO:0000313" key="1">
    <source>
        <dbReference type="EMBL" id="KOO37427.1"/>
    </source>
</evidence>
<comment type="caution">
    <text evidence="1">The sequence shown here is derived from an EMBL/GenBank/DDBJ whole genome shotgun (WGS) entry which is preliminary data.</text>
</comment>
<reference evidence="1" key="1">
    <citation type="submission" date="2015-08" db="EMBL/GenBank/DDBJ databases">
        <title>Complete DNA Sequence of Pseudomonas syringae pv. actinidiae, the Causal Agent of Kiwifruit Canker Disease.</title>
        <authorList>
            <person name="Rikkerink E.H.A."/>
            <person name="Fineran P.C."/>
        </authorList>
    </citation>
    <scope>NUCLEOTIDE SEQUENCE</scope>
    <source>
        <strain evidence="1">DSM 13666</strain>
    </source>
</reference>